<feature type="transmembrane region" description="Helical" evidence="1">
    <location>
        <begin position="6"/>
        <end position="29"/>
    </location>
</feature>
<dbReference type="EnsemblMetazoa" id="G14931.1">
    <property type="protein sequence ID" value="G14931.1:cds"/>
    <property type="gene ID" value="G14931"/>
</dbReference>
<protein>
    <recommendedName>
        <fullName evidence="2">Apple domain-containing protein</fullName>
    </recommendedName>
</protein>
<reference evidence="3" key="1">
    <citation type="submission" date="2022-08" db="UniProtKB">
        <authorList>
            <consortium name="EnsemblMetazoa"/>
        </authorList>
    </citation>
    <scope>IDENTIFICATION</scope>
    <source>
        <strain evidence="3">05x7-T-G4-1.051#20</strain>
    </source>
</reference>
<evidence type="ECO:0000313" key="4">
    <source>
        <dbReference type="Proteomes" id="UP000005408"/>
    </source>
</evidence>
<name>A0A8W8INC3_MAGGI</name>
<keyword evidence="1" id="KW-0812">Transmembrane</keyword>
<keyword evidence="1" id="KW-0472">Membrane</keyword>
<dbReference type="AlphaFoldDB" id="A0A8W8INC3"/>
<keyword evidence="1" id="KW-1133">Transmembrane helix</keyword>
<proteinExistence type="predicted"/>
<evidence type="ECO:0000313" key="3">
    <source>
        <dbReference type="EnsemblMetazoa" id="G14931.1:cds"/>
    </source>
</evidence>
<evidence type="ECO:0000259" key="2">
    <source>
        <dbReference type="PROSITE" id="PS50948"/>
    </source>
</evidence>
<feature type="transmembrane region" description="Helical" evidence="1">
    <location>
        <begin position="181"/>
        <end position="203"/>
    </location>
</feature>
<dbReference type="OMA" id="CDYCFSA"/>
<keyword evidence="4" id="KW-1185">Reference proteome</keyword>
<dbReference type="PROSITE" id="PS50948">
    <property type="entry name" value="PAN"/>
    <property type="match status" value="1"/>
</dbReference>
<dbReference type="Proteomes" id="UP000005408">
    <property type="component" value="Unassembled WGS sequence"/>
</dbReference>
<sequence length="205" mass="22791">MNIIRISGVLFILFSFEIEWIIGCQVQFYDIPGRRYHISKAYVQYSLPLPDCRDRCAGDENCWALMFYNTTNMCALTNLTVVFGYTCDYCFSAKKGPCINPVTTTTPAPTTTTTTMPTTSVPGSILCSCTCEEDPPVNNITRLNERISSLKLNKSLLSSTRRKLISADDTRPSAKGIGSAGIFFIVSTMAVFVFFDCLNLSLFKT</sequence>
<dbReference type="OrthoDB" id="6151977at2759"/>
<feature type="domain" description="Apple" evidence="2">
    <location>
        <begin position="24"/>
        <end position="87"/>
    </location>
</feature>
<evidence type="ECO:0000256" key="1">
    <source>
        <dbReference type="SAM" id="Phobius"/>
    </source>
</evidence>
<accession>A0A8W8INC3</accession>
<organism evidence="3 4">
    <name type="scientific">Magallana gigas</name>
    <name type="common">Pacific oyster</name>
    <name type="synonym">Crassostrea gigas</name>
    <dbReference type="NCBI Taxonomy" id="29159"/>
    <lineage>
        <taxon>Eukaryota</taxon>
        <taxon>Metazoa</taxon>
        <taxon>Spiralia</taxon>
        <taxon>Lophotrochozoa</taxon>
        <taxon>Mollusca</taxon>
        <taxon>Bivalvia</taxon>
        <taxon>Autobranchia</taxon>
        <taxon>Pteriomorphia</taxon>
        <taxon>Ostreida</taxon>
        <taxon>Ostreoidea</taxon>
        <taxon>Ostreidae</taxon>
        <taxon>Magallana</taxon>
    </lineage>
</organism>
<dbReference type="InterPro" id="IPR003609">
    <property type="entry name" value="Pan_app"/>
</dbReference>